<dbReference type="Proteomes" id="UP000054279">
    <property type="component" value="Unassembled WGS sequence"/>
</dbReference>
<dbReference type="InterPro" id="IPR027417">
    <property type="entry name" value="P-loop_NTPase"/>
</dbReference>
<reference evidence="1 2" key="1">
    <citation type="submission" date="2014-06" db="EMBL/GenBank/DDBJ databases">
        <title>Evolutionary Origins and Diversification of the Mycorrhizal Mutualists.</title>
        <authorList>
            <consortium name="DOE Joint Genome Institute"/>
            <consortium name="Mycorrhizal Genomics Consortium"/>
            <person name="Kohler A."/>
            <person name="Kuo A."/>
            <person name="Nagy L.G."/>
            <person name="Floudas D."/>
            <person name="Copeland A."/>
            <person name="Barry K.W."/>
            <person name="Cichocki N."/>
            <person name="Veneault-Fourrey C."/>
            <person name="LaButti K."/>
            <person name="Lindquist E.A."/>
            <person name="Lipzen A."/>
            <person name="Lundell T."/>
            <person name="Morin E."/>
            <person name="Murat C."/>
            <person name="Riley R."/>
            <person name="Ohm R."/>
            <person name="Sun H."/>
            <person name="Tunlid A."/>
            <person name="Henrissat B."/>
            <person name="Grigoriev I.V."/>
            <person name="Hibbett D.S."/>
            <person name="Martin F."/>
        </authorList>
    </citation>
    <scope>NUCLEOTIDE SEQUENCE [LARGE SCALE GENOMIC DNA]</scope>
    <source>
        <strain evidence="1 2">SS14</strain>
    </source>
</reference>
<dbReference type="Gene3D" id="3.40.50.300">
    <property type="entry name" value="P-loop containing nucleotide triphosphate hydrolases"/>
    <property type="match status" value="1"/>
</dbReference>
<organism evidence="1 2">
    <name type="scientific">Sphaerobolus stellatus (strain SS14)</name>
    <dbReference type="NCBI Taxonomy" id="990650"/>
    <lineage>
        <taxon>Eukaryota</taxon>
        <taxon>Fungi</taxon>
        <taxon>Dikarya</taxon>
        <taxon>Basidiomycota</taxon>
        <taxon>Agaricomycotina</taxon>
        <taxon>Agaricomycetes</taxon>
        <taxon>Phallomycetidae</taxon>
        <taxon>Geastrales</taxon>
        <taxon>Sphaerobolaceae</taxon>
        <taxon>Sphaerobolus</taxon>
    </lineage>
</organism>
<dbReference type="OrthoDB" id="408152at2759"/>
<dbReference type="InterPro" id="IPR040632">
    <property type="entry name" value="Sulfotransfer_4"/>
</dbReference>
<protein>
    <submittedName>
        <fullName evidence="1">Uncharacterized protein</fullName>
    </submittedName>
</protein>
<accession>A0A0C9UMK1</accession>
<evidence type="ECO:0000313" key="1">
    <source>
        <dbReference type="EMBL" id="KIJ26485.1"/>
    </source>
</evidence>
<keyword evidence="2" id="KW-1185">Reference proteome</keyword>
<gene>
    <name evidence="1" type="ORF">M422DRAFT_272464</name>
</gene>
<proteinExistence type="predicted"/>
<dbReference type="AlphaFoldDB" id="A0A0C9UMK1"/>
<dbReference type="EMBL" id="KN837368">
    <property type="protein sequence ID" value="KIJ26485.1"/>
    <property type="molecule type" value="Genomic_DNA"/>
</dbReference>
<evidence type="ECO:0000313" key="2">
    <source>
        <dbReference type="Proteomes" id="UP000054279"/>
    </source>
</evidence>
<sequence>MGDFVSTSRPNPAPVKVICLGLCRTGTSSLRDALEILGLGPCYHWTTIVERNGKDFETWAKIGDGKGWNNHVIRVLLILF</sequence>
<name>A0A0C9UMK1_SPHS4</name>
<dbReference type="HOGENOM" id="CLU_2591328_0_0_1"/>
<dbReference type="Pfam" id="PF17784">
    <property type="entry name" value="Sulfotransfer_4"/>
    <property type="match status" value="1"/>
</dbReference>